<name>A0A444MMS3_9SPHI</name>
<dbReference type="SUPFAM" id="SSF56281">
    <property type="entry name" value="Metallo-hydrolase/oxidoreductase"/>
    <property type="match status" value="1"/>
</dbReference>
<organism evidence="15 16">
    <name type="scientific">Mucilaginibacter gilvus</name>
    <dbReference type="NCBI Taxonomy" id="2305909"/>
    <lineage>
        <taxon>Bacteria</taxon>
        <taxon>Pseudomonadati</taxon>
        <taxon>Bacteroidota</taxon>
        <taxon>Sphingobacteriia</taxon>
        <taxon>Sphingobacteriales</taxon>
        <taxon>Sphingobacteriaceae</taxon>
        <taxon>Mucilaginibacter</taxon>
    </lineage>
</organism>
<keyword evidence="16" id="KW-1185">Reference proteome</keyword>
<evidence type="ECO:0000256" key="1">
    <source>
        <dbReference type="ARBA" id="ARBA00001526"/>
    </source>
</evidence>
<evidence type="ECO:0000313" key="15">
    <source>
        <dbReference type="EMBL" id="RWY51004.1"/>
    </source>
</evidence>
<evidence type="ECO:0000259" key="14">
    <source>
        <dbReference type="SMART" id="SM00849"/>
    </source>
</evidence>
<keyword evidence="12" id="KW-0046">Antibiotic resistance</keyword>
<dbReference type="SMART" id="SM00849">
    <property type="entry name" value="Lactamase_B"/>
    <property type="match status" value="1"/>
</dbReference>
<evidence type="ECO:0000256" key="10">
    <source>
        <dbReference type="ARBA" id="ARBA00022801"/>
    </source>
</evidence>
<keyword evidence="9" id="KW-0574">Periplasm</keyword>
<evidence type="ECO:0000256" key="11">
    <source>
        <dbReference type="ARBA" id="ARBA00022833"/>
    </source>
</evidence>
<dbReference type="InterPro" id="IPR001018">
    <property type="entry name" value="Beta-lactamase_class-B_CS"/>
</dbReference>
<keyword evidence="7" id="KW-0479">Metal-binding</keyword>
<dbReference type="Gene3D" id="3.60.15.10">
    <property type="entry name" value="Ribonuclease Z/Hydroxyacylglutathione hydrolase-like"/>
    <property type="match status" value="1"/>
</dbReference>
<dbReference type="GO" id="GO:0008800">
    <property type="term" value="F:beta-lactamase activity"/>
    <property type="evidence" value="ECO:0007669"/>
    <property type="project" value="UniProtKB-EC"/>
</dbReference>
<proteinExistence type="inferred from homology"/>
<evidence type="ECO:0000256" key="3">
    <source>
        <dbReference type="ARBA" id="ARBA00004418"/>
    </source>
</evidence>
<dbReference type="GO" id="GO:0017001">
    <property type="term" value="P:antibiotic catabolic process"/>
    <property type="evidence" value="ECO:0007669"/>
    <property type="project" value="InterPro"/>
</dbReference>
<comment type="subunit">
    <text evidence="5">Monomer.</text>
</comment>
<feature type="signal peptide" evidence="13">
    <location>
        <begin position="1"/>
        <end position="19"/>
    </location>
</feature>
<dbReference type="RefSeq" id="WP_128534423.1">
    <property type="nucleotide sequence ID" value="NZ_SBIW01000006.1"/>
</dbReference>
<sequence length="241" mass="26970">MKKFSFFIFCVLTSVGLFAQQKPLPKMTITPLTSDYYVATSYGYPSKDESPYPANSLFVVTDAGIILIDTPWSEAQTQELIDRLQKDFHKKIVLCIATHFHDDRVIGFDVLRKNGAKTYTSKQTYALAKQHKSKLPEFTFSSDTTFTVGNVSLKTFFPGEGHSPDNIVVWFPQQLVLVGGCLVKSLDTDSKGYTGDANMKNWKTAIENVIQRYGHAKYVIPGHQGWAGGVEQLSHTMDVVK</sequence>
<keyword evidence="8 13" id="KW-0732">Signal</keyword>
<comment type="caution">
    <text evidence="15">The sequence shown here is derived from an EMBL/GenBank/DDBJ whole genome shotgun (WGS) entry which is preliminary data.</text>
</comment>
<dbReference type="InterPro" id="IPR050855">
    <property type="entry name" value="NDM-1-like"/>
</dbReference>
<evidence type="ECO:0000256" key="12">
    <source>
        <dbReference type="ARBA" id="ARBA00023251"/>
    </source>
</evidence>
<dbReference type="Pfam" id="PF00753">
    <property type="entry name" value="Lactamase_B"/>
    <property type="match status" value="1"/>
</dbReference>
<keyword evidence="11" id="KW-0862">Zinc</keyword>
<evidence type="ECO:0000256" key="7">
    <source>
        <dbReference type="ARBA" id="ARBA00022723"/>
    </source>
</evidence>
<evidence type="ECO:0000256" key="13">
    <source>
        <dbReference type="SAM" id="SignalP"/>
    </source>
</evidence>
<dbReference type="PROSITE" id="PS00744">
    <property type="entry name" value="BETA_LACTAMASE_B_2"/>
    <property type="match status" value="1"/>
</dbReference>
<dbReference type="AlphaFoldDB" id="A0A444MMS3"/>
<dbReference type="GO" id="GO:0046677">
    <property type="term" value="P:response to antibiotic"/>
    <property type="evidence" value="ECO:0007669"/>
    <property type="project" value="UniProtKB-KW"/>
</dbReference>
<dbReference type="OrthoDB" id="9769598at2"/>
<dbReference type="NCBIfam" id="NF033088">
    <property type="entry name" value="bla_subclass_B1"/>
    <property type="match status" value="1"/>
</dbReference>
<dbReference type="InterPro" id="IPR001279">
    <property type="entry name" value="Metallo-B-lactamas"/>
</dbReference>
<dbReference type="InterPro" id="IPR058199">
    <property type="entry name" value="BlaB//VIM/IMP-1"/>
</dbReference>
<comment type="cofactor">
    <cofactor evidence="2">
        <name>Zn(2+)</name>
        <dbReference type="ChEBI" id="CHEBI:29105"/>
    </cofactor>
</comment>
<dbReference type="GO" id="GO:0042597">
    <property type="term" value="C:periplasmic space"/>
    <property type="evidence" value="ECO:0007669"/>
    <property type="project" value="UniProtKB-SubCell"/>
</dbReference>
<evidence type="ECO:0000256" key="5">
    <source>
        <dbReference type="ARBA" id="ARBA00011245"/>
    </source>
</evidence>
<reference evidence="15 16" key="1">
    <citation type="submission" date="2019-01" db="EMBL/GenBank/DDBJ databases">
        <title>Mucilaginibacter antarcticum sp. nov., isolated from antarctic soil.</title>
        <authorList>
            <person name="Yan Y.-Q."/>
            <person name="Du Z.-J."/>
        </authorList>
    </citation>
    <scope>NUCLEOTIDE SEQUENCE [LARGE SCALE GENOMIC DNA]</scope>
    <source>
        <strain evidence="15 16">F01003</strain>
    </source>
</reference>
<dbReference type="InterPro" id="IPR036866">
    <property type="entry name" value="RibonucZ/Hydroxyglut_hydro"/>
</dbReference>
<dbReference type="PANTHER" id="PTHR42951">
    <property type="entry name" value="METALLO-BETA-LACTAMASE DOMAIN-CONTAINING"/>
    <property type="match status" value="1"/>
</dbReference>
<feature type="chain" id="PRO_5018978262" description="beta-lactamase" evidence="13">
    <location>
        <begin position="20"/>
        <end position="241"/>
    </location>
</feature>
<comment type="similarity">
    <text evidence="4">Belongs to the metallo-beta-lactamase superfamily. Class-B beta-lactamase family.</text>
</comment>
<evidence type="ECO:0000256" key="2">
    <source>
        <dbReference type="ARBA" id="ARBA00001947"/>
    </source>
</evidence>
<gene>
    <name evidence="15" type="primary">bla</name>
    <name evidence="15" type="ORF">EPL05_13105</name>
</gene>
<keyword evidence="10" id="KW-0378">Hydrolase</keyword>
<comment type="subcellular location">
    <subcellularLocation>
        <location evidence="3">Periplasm</location>
    </subcellularLocation>
</comment>
<evidence type="ECO:0000313" key="16">
    <source>
        <dbReference type="Proteomes" id="UP000286701"/>
    </source>
</evidence>
<protein>
    <recommendedName>
        <fullName evidence="6">beta-lactamase</fullName>
        <ecNumber evidence="6">3.5.2.6</ecNumber>
    </recommendedName>
</protein>
<dbReference type="Proteomes" id="UP000286701">
    <property type="component" value="Unassembled WGS sequence"/>
</dbReference>
<comment type="catalytic activity">
    <reaction evidence="1">
        <text>a beta-lactam + H2O = a substituted beta-amino acid</text>
        <dbReference type="Rhea" id="RHEA:20401"/>
        <dbReference type="ChEBI" id="CHEBI:15377"/>
        <dbReference type="ChEBI" id="CHEBI:35627"/>
        <dbReference type="ChEBI" id="CHEBI:140347"/>
        <dbReference type="EC" id="3.5.2.6"/>
    </reaction>
</comment>
<dbReference type="NCBIfam" id="NF012229">
    <property type="entry name" value="bla_class_B_core"/>
    <property type="match status" value="1"/>
</dbReference>
<evidence type="ECO:0000256" key="4">
    <source>
        <dbReference type="ARBA" id="ARBA00005250"/>
    </source>
</evidence>
<dbReference type="EMBL" id="SBIW01000006">
    <property type="protein sequence ID" value="RWY51004.1"/>
    <property type="molecule type" value="Genomic_DNA"/>
</dbReference>
<dbReference type="GO" id="GO:0008270">
    <property type="term" value="F:zinc ion binding"/>
    <property type="evidence" value="ECO:0007669"/>
    <property type="project" value="InterPro"/>
</dbReference>
<accession>A0A444MMS3</accession>
<evidence type="ECO:0000256" key="9">
    <source>
        <dbReference type="ARBA" id="ARBA00022764"/>
    </source>
</evidence>
<feature type="domain" description="Metallo-beta-lactamase" evidence="14">
    <location>
        <begin position="53"/>
        <end position="223"/>
    </location>
</feature>
<evidence type="ECO:0000256" key="6">
    <source>
        <dbReference type="ARBA" id="ARBA00012865"/>
    </source>
</evidence>
<dbReference type="PANTHER" id="PTHR42951:SF4">
    <property type="entry name" value="ACYL-COENZYME A THIOESTERASE MBLAC2"/>
    <property type="match status" value="1"/>
</dbReference>
<evidence type="ECO:0000256" key="8">
    <source>
        <dbReference type="ARBA" id="ARBA00022729"/>
    </source>
</evidence>
<dbReference type="EC" id="3.5.2.6" evidence="6"/>